<keyword evidence="6 8" id="KW-0472">Membrane</keyword>
<keyword evidence="4 8" id="KW-0812">Transmembrane</keyword>
<evidence type="ECO:0000259" key="9">
    <source>
        <dbReference type="PROSITE" id="PS50850"/>
    </source>
</evidence>
<dbReference type="Proteomes" id="UP000091956">
    <property type="component" value="Unassembled WGS sequence"/>
</dbReference>
<dbReference type="PANTHER" id="PTHR48022">
    <property type="entry name" value="PLASTIDIC GLUCOSE TRANSPORTER 4"/>
    <property type="match status" value="1"/>
</dbReference>
<evidence type="ECO:0000256" key="4">
    <source>
        <dbReference type="ARBA" id="ARBA00022692"/>
    </source>
</evidence>
<sequence>MVETNSTQMENPKNEKTDVDFIESVEQTGRLANQGEHELTPLKAIRDNPWVMLWCIYAIWMLILNSFEGQAGGAVLGIPEFRKDFGYKYKDSYVLPVDWQAAFSGAPVASACIGSLGIAYLADKVGRKWAYALALVFSYVGITLEFVATTSPMFFAGKFMNGFAIGALVTVSFTYIGEITPTVLRGIVSSAAAVSFTLGPFLVALIIKGTGTLESRWAYRSTFVAQYAVAAIGTIFLPFMPESPWWLLSKGREAKAAKSLKKLGYSPSEIKMRIGQIILTLEEVKSETDGATYLECFRKSNLRRTGIAIAPFLIQTFSGIYFAASYSTYYYQLAGYSTSESYILQIVQQVISMIGNIMSWFLVERVGRRPLMLYGLCFLTVDLLLTGGLAVIGTPGALKGTCSLILIYCWSYNVTIGAVSYTLLTETATSRLRVKTIAIGIFTQNALNTMWAFVLPKLFNPDQANLGAKVSFIFGGLALLSCVYLWVYQPETAGRTYKELDELFAKKVPGRKFKSTKTEAEKEGEQIMELKQQELAYGDNTGR</sequence>
<feature type="transmembrane region" description="Helical" evidence="8">
    <location>
        <begin position="466"/>
        <end position="488"/>
    </location>
</feature>
<dbReference type="PROSITE" id="PS00216">
    <property type="entry name" value="SUGAR_TRANSPORT_1"/>
    <property type="match status" value="1"/>
</dbReference>
<dbReference type="PROSITE" id="PS00217">
    <property type="entry name" value="SUGAR_TRANSPORT_2"/>
    <property type="match status" value="1"/>
</dbReference>
<evidence type="ECO:0000256" key="1">
    <source>
        <dbReference type="ARBA" id="ARBA00004141"/>
    </source>
</evidence>
<evidence type="ECO:0000256" key="5">
    <source>
        <dbReference type="ARBA" id="ARBA00022989"/>
    </source>
</evidence>
<feature type="domain" description="Major facilitator superfamily (MFS) profile" evidence="9">
    <location>
        <begin position="51"/>
        <end position="493"/>
    </location>
</feature>
<dbReference type="AlphaFoldDB" id="A0A1B8GW66"/>
<protein>
    <recommendedName>
        <fullName evidence="9">Major facilitator superfamily (MFS) profile domain-containing protein</fullName>
    </recommendedName>
</protein>
<evidence type="ECO:0000313" key="10">
    <source>
        <dbReference type="EMBL" id="OBU00078.2"/>
    </source>
</evidence>
<dbReference type="PANTHER" id="PTHR48022:SF22">
    <property type="entry name" value="MAJOR FACILITATOR SUPERFAMILY (MFS) PROFILE DOMAIN-CONTAINING PROTEIN"/>
    <property type="match status" value="1"/>
</dbReference>
<proteinExistence type="inferred from homology"/>
<organism evidence="10 11">
    <name type="scientific">Pseudogymnoascus verrucosus</name>
    <dbReference type="NCBI Taxonomy" id="342668"/>
    <lineage>
        <taxon>Eukaryota</taxon>
        <taxon>Fungi</taxon>
        <taxon>Dikarya</taxon>
        <taxon>Ascomycota</taxon>
        <taxon>Pezizomycotina</taxon>
        <taxon>Leotiomycetes</taxon>
        <taxon>Thelebolales</taxon>
        <taxon>Thelebolaceae</taxon>
        <taxon>Pseudogymnoascus</taxon>
    </lineage>
</organism>
<feature type="transmembrane region" description="Helical" evidence="8">
    <location>
        <begin position="227"/>
        <end position="248"/>
    </location>
</feature>
<dbReference type="InterPro" id="IPR005829">
    <property type="entry name" value="Sugar_transporter_CS"/>
</dbReference>
<dbReference type="InterPro" id="IPR050360">
    <property type="entry name" value="MFS_Sugar_Transporters"/>
</dbReference>
<evidence type="ECO:0000256" key="3">
    <source>
        <dbReference type="ARBA" id="ARBA00022448"/>
    </source>
</evidence>
<dbReference type="PROSITE" id="PS50850">
    <property type="entry name" value="MFS"/>
    <property type="match status" value="1"/>
</dbReference>
<dbReference type="FunFam" id="1.20.1250.20:FF:000078">
    <property type="entry name" value="MFS maltose transporter, putative"/>
    <property type="match status" value="1"/>
</dbReference>
<dbReference type="SUPFAM" id="SSF103473">
    <property type="entry name" value="MFS general substrate transporter"/>
    <property type="match status" value="1"/>
</dbReference>
<evidence type="ECO:0000256" key="2">
    <source>
        <dbReference type="ARBA" id="ARBA00010992"/>
    </source>
</evidence>
<reference evidence="10 11" key="1">
    <citation type="submission" date="2016-03" db="EMBL/GenBank/DDBJ databases">
        <title>Comparative genomics of Pseudogymnoascus destructans, the fungus causing white-nose syndrome of bats.</title>
        <authorList>
            <person name="Palmer J.M."/>
            <person name="Drees K.P."/>
            <person name="Foster J.T."/>
            <person name="Lindner D.L."/>
        </authorList>
    </citation>
    <scope>NUCLEOTIDE SEQUENCE [LARGE SCALE GENOMIC DNA]</scope>
    <source>
        <strain evidence="10 11">UAMH 10579</strain>
    </source>
</reference>
<dbReference type="Gene3D" id="1.20.1250.20">
    <property type="entry name" value="MFS general substrate transporter like domains"/>
    <property type="match status" value="1"/>
</dbReference>
<feature type="transmembrane region" description="Helical" evidence="8">
    <location>
        <begin position="154"/>
        <end position="176"/>
    </location>
</feature>
<reference evidence="11" key="2">
    <citation type="journal article" date="2018" name="Nat. Commun.">
        <title>Extreme sensitivity to ultraviolet light in the fungal pathogen causing white-nose syndrome of bats.</title>
        <authorList>
            <person name="Palmer J.M."/>
            <person name="Drees K.P."/>
            <person name="Foster J.T."/>
            <person name="Lindner D.L."/>
        </authorList>
    </citation>
    <scope>NUCLEOTIDE SEQUENCE [LARGE SCALE GENOMIC DNA]</scope>
    <source>
        <strain evidence="11">UAMH 10579</strain>
    </source>
</reference>
<gene>
    <name evidence="10" type="ORF">VE01_01827</name>
</gene>
<dbReference type="RefSeq" id="XP_018133810.2">
    <property type="nucleotide sequence ID" value="XM_018271342.2"/>
</dbReference>
<dbReference type="InterPro" id="IPR020846">
    <property type="entry name" value="MFS_dom"/>
</dbReference>
<feature type="transmembrane region" description="Helical" evidence="8">
    <location>
        <begin position="436"/>
        <end position="454"/>
    </location>
</feature>
<dbReference type="GeneID" id="28835213"/>
<evidence type="ECO:0000256" key="8">
    <source>
        <dbReference type="SAM" id="Phobius"/>
    </source>
</evidence>
<dbReference type="GO" id="GO:0016020">
    <property type="term" value="C:membrane"/>
    <property type="evidence" value="ECO:0007669"/>
    <property type="project" value="UniProtKB-SubCell"/>
</dbReference>
<feature type="transmembrane region" description="Helical" evidence="8">
    <location>
        <begin position="307"/>
        <end position="330"/>
    </location>
</feature>
<feature type="transmembrane region" description="Helical" evidence="8">
    <location>
        <begin position="371"/>
        <end position="393"/>
    </location>
</feature>
<dbReference type="Pfam" id="PF00083">
    <property type="entry name" value="Sugar_tr"/>
    <property type="match status" value="1"/>
</dbReference>
<feature type="transmembrane region" description="Helical" evidence="8">
    <location>
        <begin position="405"/>
        <end position="424"/>
    </location>
</feature>
<accession>A0A1B8GW66</accession>
<feature type="transmembrane region" description="Helical" evidence="8">
    <location>
        <begin position="183"/>
        <end position="207"/>
    </location>
</feature>
<feature type="transmembrane region" description="Helical" evidence="8">
    <location>
        <begin position="342"/>
        <end position="362"/>
    </location>
</feature>
<evidence type="ECO:0000313" key="11">
    <source>
        <dbReference type="Proteomes" id="UP000091956"/>
    </source>
</evidence>
<dbReference type="GO" id="GO:0005351">
    <property type="term" value="F:carbohydrate:proton symporter activity"/>
    <property type="evidence" value="ECO:0007669"/>
    <property type="project" value="TreeGrafter"/>
</dbReference>
<keyword evidence="3 7" id="KW-0813">Transport</keyword>
<dbReference type="InterPro" id="IPR003663">
    <property type="entry name" value="Sugar/inositol_transpt"/>
</dbReference>
<feature type="transmembrane region" description="Helical" evidence="8">
    <location>
        <begin position="101"/>
        <end position="122"/>
    </location>
</feature>
<keyword evidence="11" id="KW-1185">Reference proteome</keyword>
<name>A0A1B8GW66_9PEZI</name>
<evidence type="ECO:0000256" key="6">
    <source>
        <dbReference type="ARBA" id="ARBA00023136"/>
    </source>
</evidence>
<dbReference type="NCBIfam" id="TIGR00879">
    <property type="entry name" value="SP"/>
    <property type="match status" value="1"/>
</dbReference>
<comment type="subcellular location">
    <subcellularLocation>
        <location evidence="1">Membrane</location>
        <topology evidence="1">Multi-pass membrane protein</topology>
    </subcellularLocation>
</comment>
<feature type="transmembrane region" description="Helical" evidence="8">
    <location>
        <begin position="50"/>
        <end position="67"/>
    </location>
</feature>
<feature type="transmembrane region" description="Helical" evidence="8">
    <location>
        <begin position="129"/>
        <end position="148"/>
    </location>
</feature>
<dbReference type="InterPro" id="IPR005828">
    <property type="entry name" value="MFS_sugar_transport-like"/>
</dbReference>
<comment type="similarity">
    <text evidence="2 7">Belongs to the major facilitator superfamily. Sugar transporter (TC 2.A.1.1) family.</text>
</comment>
<evidence type="ECO:0000256" key="7">
    <source>
        <dbReference type="RuleBase" id="RU003346"/>
    </source>
</evidence>
<keyword evidence="5 8" id="KW-1133">Transmembrane helix</keyword>
<dbReference type="InterPro" id="IPR036259">
    <property type="entry name" value="MFS_trans_sf"/>
</dbReference>
<dbReference type="EMBL" id="KV460210">
    <property type="protein sequence ID" value="OBU00078.2"/>
    <property type="molecule type" value="Genomic_DNA"/>
</dbReference>